<dbReference type="SUPFAM" id="SSF103473">
    <property type="entry name" value="MFS general substrate transporter"/>
    <property type="match status" value="1"/>
</dbReference>
<evidence type="ECO:0000256" key="2">
    <source>
        <dbReference type="ARBA" id="ARBA00004429"/>
    </source>
</evidence>
<evidence type="ECO:0000259" key="12">
    <source>
        <dbReference type="PROSITE" id="PS50850"/>
    </source>
</evidence>
<organism evidence="13 14">
    <name type="scientific">Methylobacterium iners</name>
    <dbReference type="NCBI Taxonomy" id="418707"/>
    <lineage>
        <taxon>Bacteria</taxon>
        <taxon>Pseudomonadati</taxon>
        <taxon>Pseudomonadota</taxon>
        <taxon>Alphaproteobacteria</taxon>
        <taxon>Hyphomicrobiales</taxon>
        <taxon>Methylobacteriaceae</taxon>
        <taxon>Methylobacterium</taxon>
    </lineage>
</organism>
<evidence type="ECO:0000256" key="10">
    <source>
        <dbReference type="ARBA" id="ARBA00023136"/>
    </source>
</evidence>
<protein>
    <submittedName>
        <fullName evidence="13">L-fucose-proton symporter</fullName>
    </submittedName>
</protein>
<proteinExistence type="inferred from homology"/>
<feature type="transmembrane region" description="Helical" evidence="11">
    <location>
        <begin position="405"/>
        <end position="425"/>
    </location>
</feature>
<feature type="transmembrane region" description="Helical" evidence="11">
    <location>
        <begin position="206"/>
        <end position="225"/>
    </location>
</feature>
<sequence length="443" mass="45715">MATVQGAAGTQADEHAVEGPGRRYLLPCMLALFFIWGFATVLVDIVTPKLKSLFDLSYTEATLTQFCFFFAYAVISAPAGALVGRIGYMRGLVVGLLVMACGCLTFAPAARMGLFPVFLLALFVMASGIAILQVAANPLVTKLGPASQAPSRLTLAQTFNALGTTVGPAVGAWAILSHVSEIKDPTSMAPEALAAARQAEGAVLQWPFLIIAAGLGVLALFFWSVRSWVKEAAREETRTESRGLGLDLLRQPKLALGALAIFLYVGAEVAIGTLMVSYLEQPRVLGPSPAYAGHLLSLYWGGALVGRIIGSFVLRYARAGLVLGACAVTAGLLATVSGLSSGMLAAVTLIAVGLANSTMFPTIFAMAIDGLGTRAAQGAGIVCMAIVGGAVVPVVTGFLADHVGLGLALAAPVVCYLSIAAYAFAHLRQARASDPASLEALAA</sequence>
<evidence type="ECO:0000256" key="11">
    <source>
        <dbReference type="SAM" id="Phobius"/>
    </source>
</evidence>
<comment type="subcellular location">
    <subcellularLocation>
        <location evidence="2">Cell inner membrane</location>
        <topology evidence="2">Multi-pass membrane protein</topology>
    </subcellularLocation>
</comment>
<evidence type="ECO:0000313" key="14">
    <source>
        <dbReference type="Proteomes" id="UP001055125"/>
    </source>
</evidence>
<keyword evidence="4" id="KW-0813">Transport</keyword>
<feature type="transmembrane region" description="Helical" evidence="11">
    <location>
        <begin position="87"/>
        <end position="107"/>
    </location>
</feature>
<feature type="transmembrane region" description="Helical" evidence="11">
    <location>
        <begin position="114"/>
        <end position="136"/>
    </location>
</feature>
<keyword evidence="7" id="KW-0762">Sugar transport</keyword>
<evidence type="ECO:0000256" key="1">
    <source>
        <dbReference type="ARBA" id="ARBA00003321"/>
    </source>
</evidence>
<accession>A0ABQ4RWN2</accession>
<dbReference type="PANTHER" id="PTHR43702:SF3">
    <property type="entry name" value="PROTEIN TSGA"/>
    <property type="match status" value="1"/>
</dbReference>
<feature type="transmembrane region" description="Helical" evidence="11">
    <location>
        <begin position="254"/>
        <end position="279"/>
    </location>
</feature>
<dbReference type="Gene3D" id="1.20.1250.20">
    <property type="entry name" value="MFS general substrate transporter like domains"/>
    <property type="match status" value="2"/>
</dbReference>
<keyword evidence="8 11" id="KW-0812">Transmembrane</keyword>
<feature type="transmembrane region" description="Helical" evidence="11">
    <location>
        <begin position="321"/>
        <end position="339"/>
    </location>
</feature>
<evidence type="ECO:0000256" key="8">
    <source>
        <dbReference type="ARBA" id="ARBA00022692"/>
    </source>
</evidence>
<keyword evidence="6" id="KW-0997">Cell inner membrane</keyword>
<dbReference type="PROSITE" id="PS50850">
    <property type="entry name" value="MFS"/>
    <property type="match status" value="1"/>
</dbReference>
<comment type="function">
    <text evidence="1">Intake of glucose and galactose.</text>
</comment>
<dbReference type="InterPro" id="IPR005964">
    <property type="entry name" value="Glc/Gal_transptr_bac"/>
</dbReference>
<feature type="transmembrane region" description="Helical" evidence="11">
    <location>
        <begin position="58"/>
        <end position="75"/>
    </location>
</feature>
<keyword evidence="5" id="KW-1003">Cell membrane</keyword>
<feature type="transmembrane region" description="Helical" evidence="11">
    <location>
        <begin position="291"/>
        <end position="314"/>
    </location>
</feature>
<dbReference type="EMBL" id="BPQP01000033">
    <property type="protein sequence ID" value="GJD95066.1"/>
    <property type="molecule type" value="Genomic_DNA"/>
</dbReference>
<feature type="transmembrane region" description="Helical" evidence="11">
    <location>
        <begin position="24"/>
        <end position="46"/>
    </location>
</feature>
<dbReference type="InterPro" id="IPR011701">
    <property type="entry name" value="MFS"/>
</dbReference>
<gene>
    <name evidence="13" type="primary">fucP</name>
    <name evidence="13" type="ORF">OCOJLMKI_2275</name>
</gene>
<keyword evidence="10 11" id="KW-0472">Membrane</keyword>
<dbReference type="InterPro" id="IPR036259">
    <property type="entry name" value="MFS_trans_sf"/>
</dbReference>
<evidence type="ECO:0000256" key="5">
    <source>
        <dbReference type="ARBA" id="ARBA00022475"/>
    </source>
</evidence>
<feature type="transmembrane region" description="Helical" evidence="11">
    <location>
        <begin position="345"/>
        <end position="367"/>
    </location>
</feature>
<evidence type="ECO:0000256" key="4">
    <source>
        <dbReference type="ARBA" id="ARBA00022448"/>
    </source>
</evidence>
<dbReference type="RefSeq" id="WP_238244214.1">
    <property type="nucleotide sequence ID" value="NZ_BPQP01000033.1"/>
</dbReference>
<dbReference type="CDD" id="cd17394">
    <property type="entry name" value="MFS_FucP_like"/>
    <property type="match status" value="1"/>
</dbReference>
<evidence type="ECO:0000256" key="9">
    <source>
        <dbReference type="ARBA" id="ARBA00022989"/>
    </source>
</evidence>
<dbReference type="Pfam" id="PF07690">
    <property type="entry name" value="MFS_1"/>
    <property type="match status" value="1"/>
</dbReference>
<comment type="caution">
    <text evidence="13">The sequence shown here is derived from an EMBL/GenBank/DDBJ whole genome shotgun (WGS) entry which is preliminary data.</text>
</comment>
<dbReference type="NCBIfam" id="TIGR01272">
    <property type="entry name" value="gluP"/>
    <property type="match status" value="1"/>
</dbReference>
<dbReference type="InterPro" id="IPR050375">
    <property type="entry name" value="MFS_TsgA-like"/>
</dbReference>
<keyword evidence="9 11" id="KW-1133">Transmembrane helix</keyword>
<feature type="transmembrane region" description="Helical" evidence="11">
    <location>
        <begin position="379"/>
        <end position="399"/>
    </location>
</feature>
<dbReference type="InterPro" id="IPR020846">
    <property type="entry name" value="MFS_dom"/>
</dbReference>
<reference evidence="13" key="2">
    <citation type="submission" date="2021-08" db="EMBL/GenBank/DDBJ databases">
        <authorList>
            <person name="Tani A."/>
            <person name="Ola A."/>
            <person name="Ogura Y."/>
            <person name="Katsura K."/>
            <person name="Hayashi T."/>
        </authorList>
    </citation>
    <scope>NUCLEOTIDE SEQUENCE</scope>
    <source>
        <strain evidence="13">DSM 19015</strain>
    </source>
</reference>
<evidence type="ECO:0000313" key="13">
    <source>
        <dbReference type="EMBL" id="GJD95066.1"/>
    </source>
</evidence>
<dbReference type="Proteomes" id="UP001055125">
    <property type="component" value="Unassembled WGS sequence"/>
</dbReference>
<name>A0ABQ4RWN2_9HYPH</name>
<evidence type="ECO:0000256" key="6">
    <source>
        <dbReference type="ARBA" id="ARBA00022519"/>
    </source>
</evidence>
<comment type="similarity">
    <text evidence="3">Belongs to the major facilitator superfamily. FHS transporter (TC 2.A.1.7) family.</text>
</comment>
<keyword evidence="14" id="KW-1185">Reference proteome</keyword>
<evidence type="ECO:0000256" key="3">
    <source>
        <dbReference type="ARBA" id="ARBA00009120"/>
    </source>
</evidence>
<dbReference type="PANTHER" id="PTHR43702">
    <property type="entry name" value="L-FUCOSE-PROTON SYMPORTER"/>
    <property type="match status" value="1"/>
</dbReference>
<feature type="domain" description="Major facilitator superfamily (MFS) profile" evidence="12">
    <location>
        <begin position="25"/>
        <end position="433"/>
    </location>
</feature>
<reference evidence="13" key="1">
    <citation type="journal article" date="2021" name="Front. Microbiol.">
        <title>Comprehensive Comparative Genomics and Phenotyping of Methylobacterium Species.</title>
        <authorList>
            <person name="Alessa O."/>
            <person name="Ogura Y."/>
            <person name="Fujitani Y."/>
            <person name="Takami H."/>
            <person name="Hayashi T."/>
            <person name="Sahin N."/>
            <person name="Tani A."/>
        </authorList>
    </citation>
    <scope>NUCLEOTIDE SEQUENCE</scope>
    <source>
        <strain evidence="13">DSM 19015</strain>
    </source>
</reference>
<evidence type="ECO:0000256" key="7">
    <source>
        <dbReference type="ARBA" id="ARBA00022597"/>
    </source>
</evidence>